<protein>
    <submittedName>
        <fullName evidence="8">GroES-like protein</fullName>
    </submittedName>
</protein>
<dbReference type="PROSITE" id="PS00059">
    <property type="entry name" value="ADH_ZINC"/>
    <property type="match status" value="1"/>
</dbReference>
<evidence type="ECO:0000256" key="2">
    <source>
        <dbReference type="ARBA" id="ARBA00008072"/>
    </source>
</evidence>
<dbReference type="SUPFAM" id="SSF50129">
    <property type="entry name" value="GroES-like"/>
    <property type="match status" value="1"/>
</dbReference>
<dbReference type="InterPro" id="IPR002328">
    <property type="entry name" value="ADH_Zn_CS"/>
</dbReference>
<sequence>MSATTASTGTIQALRLHAKKDIRVDQIASLPCNSDEVRVQIAYCGVCGSDLHEYLSDPIFTPAPGTKNKWTGVELPIPLGHEMSGTVTEVGNDVSGVQVGQKVAINPALDDRHYGAELCSSCKTGKINICKRFATYGLSAPSGGFSTEVVVKRYNILPLPDNVPLKVGALAEPLAVAWHAIRLSGFQKGQNALVLGAGPIGLAILLLLRVWEAGKVIVTEVTDARKAQAAKFGADLVVNPLQKILDGAEGDELDPVINAVRSSTEDGVDVAFDATGLQSTLDTALKATRPGGTIFNVAIHEKPLQLNLNDIACFEKKLLGGICYTYEDFEAVIKAMSSGKIPFEQMITAVVPLSNAVDGGFEELVRNKAKHVKILIQPDPAS</sequence>
<evidence type="ECO:0000256" key="4">
    <source>
        <dbReference type="ARBA" id="ARBA00022833"/>
    </source>
</evidence>
<keyword evidence="3 6" id="KW-0479">Metal-binding</keyword>
<comment type="caution">
    <text evidence="8">The sequence shown here is derived from an EMBL/GenBank/DDBJ whole genome shotgun (WGS) entry which is preliminary data.</text>
</comment>
<comment type="similarity">
    <text evidence="2 6">Belongs to the zinc-containing alcohol dehydrogenase family.</text>
</comment>
<proteinExistence type="inferred from homology"/>
<dbReference type="InterPro" id="IPR036291">
    <property type="entry name" value="NAD(P)-bd_dom_sf"/>
</dbReference>
<dbReference type="GO" id="GO:0005737">
    <property type="term" value="C:cytoplasm"/>
    <property type="evidence" value="ECO:0007669"/>
    <property type="project" value="TreeGrafter"/>
</dbReference>
<evidence type="ECO:0000256" key="5">
    <source>
        <dbReference type="ARBA" id="ARBA00023002"/>
    </source>
</evidence>
<dbReference type="GO" id="GO:0008270">
    <property type="term" value="F:zinc ion binding"/>
    <property type="evidence" value="ECO:0007669"/>
    <property type="project" value="InterPro"/>
</dbReference>
<dbReference type="Gene3D" id="3.90.180.10">
    <property type="entry name" value="Medium-chain alcohol dehydrogenases, catalytic domain"/>
    <property type="match status" value="1"/>
</dbReference>
<dbReference type="Gene3D" id="3.40.50.720">
    <property type="entry name" value="NAD(P)-binding Rossmann-like Domain"/>
    <property type="match status" value="1"/>
</dbReference>
<dbReference type="PANTHER" id="PTHR43161:SF23">
    <property type="entry name" value="(R,R)-BUTANEDIOL DEHYDROGENASE-RELATED"/>
    <property type="match status" value="1"/>
</dbReference>
<dbReference type="Pfam" id="PF00107">
    <property type="entry name" value="ADH_zinc_N"/>
    <property type="match status" value="1"/>
</dbReference>
<gene>
    <name evidence="8" type="ORF">NA57DRAFT_43376</name>
</gene>
<dbReference type="SUPFAM" id="SSF51735">
    <property type="entry name" value="NAD(P)-binding Rossmann-fold domains"/>
    <property type="match status" value="1"/>
</dbReference>
<dbReference type="EMBL" id="ML978130">
    <property type="protein sequence ID" value="KAF2096105.1"/>
    <property type="molecule type" value="Genomic_DNA"/>
</dbReference>
<organism evidence="8 9">
    <name type="scientific">Rhizodiscina lignyota</name>
    <dbReference type="NCBI Taxonomy" id="1504668"/>
    <lineage>
        <taxon>Eukaryota</taxon>
        <taxon>Fungi</taxon>
        <taxon>Dikarya</taxon>
        <taxon>Ascomycota</taxon>
        <taxon>Pezizomycotina</taxon>
        <taxon>Dothideomycetes</taxon>
        <taxon>Pleosporomycetidae</taxon>
        <taxon>Aulographales</taxon>
        <taxon>Rhizodiscinaceae</taxon>
        <taxon>Rhizodiscina</taxon>
    </lineage>
</organism>
<keyword evidence="9" id="KW-1185">Reference proteome</keyword>
<comment type="cofactor">
    <cofactor evidence="1 6">
        <name>Zn(2+)</name>
        <dbReference type="ChEBI" id="CHEBI:29105"/>
    </cofactor>
</comment>
<dbReference type="InterPro" id="IPR013154">
    <property type="entry name" value="ADH-like_N"/>
</dbReference>
<dbReference type="Proteomes" id="UP000799772">
    <property type="component" value="Unassembled WGS sequence"/>
</dbReference>
<feature type="domain" description="Enoyl reductase (ER)" evidence="7">
    <location>
        <begin position="9"/>
        <end position="376"/>
    </location>
</feature>
<keyword evidence="5" id="KW-0560">Oxidoreductase</keyword>
<dbReference type="OrthoDB" id="3941538at2759"/>
<reference evidence="8" key="1">
    <citation type="journal article" date="2020" name="Stud. Mycol.">
        <title>101 Dothideomycetes genomes: a test case for predicting lifestyles and emergence of pathogens.</title>
        <authorList>
            <person name="Haridas S."/>
            <person name="Albert R."/>
            <person name="Binder M."/>
            <person name="Bloem J."/>
            <person name="Labutti K."/>
            <person name="Salamov A."/>
            <person name="Andreopoulos B."/>
            <person name="Baker S."/>
            <person name="Barry K."/>
            <person name="Bills G."/>
            <person name="Bluhm B."/>
            <person name="Cannon C."/>
            <person name="Castanera R."/>
            <person name="Culley D."/>
            <person name="Daum C."/>
            <person name="Ezra D."/>
            <person name="Gonzalez J."/>
            <person name="Henrissat B."/>
            <person name="Kuo A."/>
            <person name="Liang C."/>
            <person name="Lipzen A."/>
            <person name="Lutzoni F."/>
            <person name="Magnuson J."/>
            <person name="Mondo S."/>
            <person name="Nolan M."/>
            <person name="Ohm R."/>
            <person name="Pangilinan J."/>
            <person name="Park H.-J."/>
            <person name="Ramirez L."/>
            <person name="Alfaro M."/>
            <person name="Sun H."/>
            <person name="Tritt A."/>
            <person name="Yoshinaga Y."/>
            <person name="Zwiers L.-H."/>
            <person name="Turgeon B."/>
            <person name="Goodwin S."/>
            <person name="Spatafora J."/>
            <person name="Crous P."/>
            <person name="Grigoriev I."/>
        </authorList>
    </citation>
    <scope>NUCLEOTIDE SEQUENCE</scope>
    <source>
        <strain evidence="8">CBS 133067</strain>
    </source>
</reference>
<dbReference type="GO" id="GO:0000721">
    <property type="term" value="F:(R,R)-butanediol dehydrogenase activity"/>
    <property type="evidence" value="ECO:0007669"/>
    <property type="project" value="TreeGrafter"/>
</dbReference>
<dbReference type="SMART" id="SM00829">
    <property type="entry name" value="PKS_ER"/>
    <property type="match status" value="1"/>
</dbReference>
<keyword evidence="4 6" id="KW-0862">Zinc</keyword>
<dbReference type="PANTHER" id="PTHR43161">
    <property type="entry name" value="SORBITOL DEHYDROGENASE"/>
    <property type="match status" value="1"/>
</dbReference>
<dbReference type="GO" id="GO:0034079">
    <property type="term" value="P:butanediol biosynthetic process"/>
    <property type="evidence" value="ECO:0007669"/>
    <property type="project" value="TreeGrafter"/>
</dbReference>
<dbReference type="InterPro" id="IPR011032">
    <property type="entry name" value="GroES-like_sf"/>
</dbReference>
<dbReference type="Pfam" id="PF08240">
    <property type="entry name" value="ADH_N"/>
    <property type="match status" value="1"/>
</dbReference>
<name>A0A9P4IBB0_9PEZI</name>
<evidence type="ECO:0000313" key="9">
    <source>
        <dbReference type="Proteomes" id="UP000799772"/>
    </source>
</evidence>
<dbReference type="CDD" id="cd08233">
    <property type="entry name" value="butanediol_DH_like"/>
    <property type="match status" value="1"/>
</dbReference>
<evidence type="ECO:0000313" key="8">
    <source>
        <dbReference type="EMBL" id="KAF2096105.1"/>
    </source>
</evidence>
<dbReference type="InterPro" id="IPR020843">
    <property type="entry name" value="ER"/>
</dbReference>
<dbReference type="InterPro" id="IPR013149">
    <property type="entry name" value="ADH-like_C"/>
</dbReference>
<evidence type="ECO:0000256" key="3">
    <source>
        <dbReference type="ARBA" id="ARBA00022723"/>
    </source>
</evidence>
<accession>A0A9P4IBB0</accession>
<evidence type="ECO:0000259" key="7">
    <source>
        <dbReference type="SMART" id="SM00829"/>
    </source>
</evidence>
<dbReference type="AlphaFoldDB" id="A0A9P4IBB0"/>
<evidence type="ECO:0000256" key="6">
    <source>
        <dbReference type="RuleBase" id="RU361277"/>
    </source>
</evidence>
<evidence type="ECO:0000256" key="1">
    <source>
        <dbReference type="ARBA" id="ARBA00001947"/>
    </source>
</evidence>